<dbReference type="SUPFAM" id="SSF49764">
    <property type="entry name" value="HSP20-like chaperones"/>
    <property type="match status" value="1"/>
</dbReference>
<reference evidence="6" key="1">
    <citation type="journal article" date="2019" name="Gigascience">
        <title>De novo genome assembly of the endangered Acer yangbiense, a plant species with extremely small populations endemic to Yunnan Province, China.</title>
        <authorList>
            <person name="Yang J."/>
            <person name="Wariss H.M."/>
            <person name="Tao L."/>
            <person name="Zhang R."/>
            <person name="Yun Q."/>
            <person name="Hollingsworth P."/>
            <person name="Dao Z."/>
            <person name="Luo G."/>
            <person name="Guo H."/>
            <person name="Ma Y."/>
            <person name="Sun W."/>
        </authorList>
    </citation>
    <scope>NUCLEOTIDE SEQUENCE [LARGE SCALE GENOMIC DNA]</scope>
    <source>
        <strain evidence="6">cv. br00</strain>
    </source>
</reference>
<evidence type="ECO:0000256" key="3">
    <source>
        <dbReference type="SAM" id="MobiDB-lite"/>
    </source>
</evidence>
<feature type="domain" description="SHSP" evidence="4">
    <location>
        <begin position="77"/>
        <end position="193"/>
    </location>
</feature>
<dbReference type="PANTHER" id="PTHR47838:SF1">
    <property type="entry name" value="21.7 KDA CLASS VI HEAT SHOCK PROTEIN"/>
    <property type="match status" value="1"/>
</dbReference>
<dbReference type="Gene3D" id="2.60.40.790">
    <property type="match status" value="1"/>
</dbReference>
<evidence type="ECO:0000256" key="2">
    <source>
        <dbReference type="RuleBase" id="RU003616"/>
    </source>
</evidence>
<feature type="region of interest" description="Disordered" evidence="3">
    <location>
        <begin position="177"/>
        <end position="196"/>
    </location>
</feature>
<accession>A0A5N5JVL8</accession>
<gene>
    <name evidence="5" type="ORF">DKX38_025949</name>
</gene>
<sequence>MASWKLLEVHTEDQTPHKWCVSLSEETFKRMFSHGSPTVHKIYGDGSLFSPMLFGKFFDPSDAFPLWDFESDVLLSNLRSSGKTSIDWFQTDDAYVLKADLPGGGNNIVQIYVENGKVMEISGQWKPQGDQSKTKDWRSGRWWEPGYVRRLELPEDVDWRETEASVSNDMVLELRIPKNTSNSSTSGSGIITKHSD</sequence>
<evidence type="ECO:0000313" key="6">
    <source>
        <dbReference type="Proteomes" id="UP000326939"/>
    </source>
</evidence>
<dbReference type="EMBL" id="VDCV01000016">
    <property type="protein sequence ID" value="KAB5521630.1"/>
    <property type="molecule type" value="Genomic_DNA"/>
</dbReference>
<protein>
    <recommendedName>
        <fullName evidence="4">SHSP domain-containing protein</fullName>
    </recommendedName>
</protein>
<dbReference type="AlphaFoldDB" id="A0A5N5JVL8"/>
<feature type="compositionally biased region" description="Low complexity" evidence="3">
    <location>
        <begin position="179"/>
        <end position="196"/>
    </location>
</feature>
<evidence type="ECO:0000256" key="1">
    <source>
        <dbReference type="PROSITE-ProRule" id="PRU00285"/>
    </source>
</evidence>
<dbReference type="InterPro" id="IPR008978">
    <property type="entry name" value="HSP20-like_chaperone"/>
</dbReference>
<evidence type="ECO:0000259" key="4">
    <source>
        <dbReference type="PROSITE" id="PS01031"/>
    </source>
</evidence>
<organism evidence="5 6">
    <name type="scientific">Salix brachista</name>
    <dbReference type="NCBI Taxonomy" id="2182728"/>
    <lineage>
        <taxon>Eukaryota</taxon>
        <taxon>Viridiplantae</taxon>
        <taxon>Streptophyta</taxon>
        <taxon>Embryophyta</taxon>
        <taxon>Tracheophyta</taxon>
        <taxon>Spermatophyta</taxon>
        <taxon>Magnoliopsida</taxon>
        <taxon>eudicotyledons</taxon>
        <taxon>Gunneridae</taxon>
        <taxon>Pentapetalae</taxon>
        <taxon>rosids</taxon>
        <taxon>fabids</taxon>
        <taxon>Malpighiales</taxon>
        <taxon>Salicaceae</taxon>
        <taxon>Saliceae</taxon>
        <taxon>Salix</taxon>
    </lineage>
</organism>
<keyword evidence="6" id="KW-1185">Reference proteome</keyword>
<comment type="similarity">
    <text evidence="1 2">Belongs to the small heat shock protein (HSP20) family.</text>
</comment>
<dbReference type="InterPro" id="IPR002068">
    <property type="entry name" value="A-crystallin/Hsp20_dom"/>
</dbReference>
<dbReference type="Pfam" id="PF00011">
    <property type="entry name" value="HSP20"/>
    <property type="match status" value="1"/>
</dbReference>
<name>A0A5N5JVL8_9ROSI</name>
<comment type="caution">
    <text evidence="5">The sequence shown here is derived from an EMBL/GenBank/DDBJ whole genome shotgun (WGS) entry which is preliminary data.</text>
</comment>
<proteinExistence type="inferred from homology"/>
<dbReference type="PROSITE" id="PS01031">
    <property type="entry name" value="SHSP"/>
    <property type="match status" value="1"/>
</dbReference>
<dbReference type="PANTHER" id="PTHR47838">
    <property type="entry name" value="21.7 KDA CLASS VI HEAT SHOCK PROTEIN"/>
    <property type="match status" value="1"/>
</dbReference>
<dbReference type="Proteomes" id="UP000326939">
    <property type="component" value="Chromosome 16"/>
</dbReference>
<evidence type="ECO:0000313" key="5">
    <source>
        <dbReference type="EMBL" id="KAB5521630.1"/>
    </source>
</evidence>